<evidence type="ECO:0000256" key="3">
    <source>
        <dbReference type="ARBA" id="ARBA00022741"/>
    </source>
</evidence>
<evidence type="ECO:0000256" key="2">
    <source>
        <dbReference type="ARBA" id="ARBA00022448"/>
    </source>
</evidence>
<keyword evidence="3" id="KW-0547">Nucleotide-binding</keyword>
<keyword evidence="2" id="KW-0813">Transport</keyword>
<dbReference type="InterPro" id="IPR003593">
    <property type="entry name" value="AAA+_ATPase"/>
</dbReference>
<dbReference type="STRING" id="159291.SAMN05920897_110113"/>
<dbReference type="InterPro" id="IPR003439">
    <property type="entry name" value="ABC_transporter-like_ATP-bd"/>
</dbReference>
<dbReference type="GO" id="GO:0005524">
    <property type="term" value="F:ATP binding"/>
    <property type="evidence" value="ECO:0007669"/>
    <property type="project" value="UniProtKB-KW"/>
</dbReference>
<reference evidence="6 7" key="1">
    <citation type="submission" date="2017-01" db="EMBL/GenBank/DDBJ databases">
        <authorList>
            <person name="Mah S.A."/>
            <person name="Swanson W.J."/>
            <person name="Moy G.W."/>
            <person name="Vacquier V.D."/>
        </authorList>
    </citation>
    <scope>NUCLEOTIDE SEQUENCE [LARGE SCALE GENOMIC DNA]</scope>
    <source>
        <strain evidence="6 7">ASpG1</strain>
    </source>
</reference>
<dbReference type="SMART" id="SM00382">
    <property type="entry name" value="AAA"/>
    <property type="match status" value="1"/>
</dbReference>
<accession>A0A1N6TMF9</accession>
<dbReference type="AlphaFoldDB" id="A0A1N6TMF9"/>
<dbReference type="EMBL" id="FTMS01000010">
    <property type="protein sequence ID" value="SIQ54525.1"/>
    <property type="molecule type" value="Genomic_DNA"/>
</dbReference>
<gene>
    <name evidence="6" type="ORF">SAMN05920897_110113</name>
</gene>
<dbReference type="OrthoDB" id="9799337at2"/>
<dbReference type="PANTHER" id="PTHR42734">
    <property type="entry name" value="METAL TRANSPORT SYSTEM ATP-BINDING PROTEIN TM_0124-RELATED"/>
    <property type="match status" value="1"/>
</dbReference>
<organism evidence="6 7">
    <name type="scientific">Alkalispirochaeta americana</name>
    <dbReference type="NCBI Taxonomy" id="159291"/>
    <lineage>
        <taxon>Bacteria</taxon>
        <taxon>Pseudomonadati</taxon>
        <taxon>Spirochaetota</taxon>
        <taxon>Spirochaetia</taxon>
        <taxon>Spirochaetales</taxon>
        <taxon>Spirochaetaceae</taxon>
        <taxon>Alkalispirochaeta</taxon>
    </lineage>
</organism>
<dbReference type="PROSITE" id="PS50893">
    <property type="entry name" value="ABC_TRANSPORTER_2"/>
    <property type="match status" value="1"/>
</dbReference>
<proteinExistence type="inferred from homology"/>
<dbReference type="FunFam" id="3.40.50.300:FF:000134">
    <property type="entry name" value="Iron-enterobactin ABC transporter ATP-binding protein"/>
    <property type="match status" value="1"/>
</dbReference>
<dbReference type="Proteomes" id="UP000186400">
    <property type="component" value="Unassembled WGS sequence"/>
</dbReference>
<dbReference type="RefSeq" id="WP_076488946.1">
    <property type="nucleotide sequence ID" value="NZ_FTMS01000010.1"/>
</dbReference>
<sequence>MKSSDHPGVSPHPAVSLKDVSFRYPRAAEEVLQDITLSVTEGTITAILGPNGVGKTTLLNILLGWLLPEKGEVSLFGRRSRAISRREMGQTISLVPQDEHVPFEYTLLDYVLLGRAPYLSPLQTPRPADARIAREALERVGLAARRNHPVANTSGGEKQLALVARSLAQEPRILLMDEPTAHLDLRNKRRTADLVKALQTEGVTVIFTTHDPEFAAAAADRLILLQGGRLLDEGPVDQVMTTENLGRVFSLDLVVHHFAGRPVVVW</sequence>
<dbReference type="InterPro" id="IPR050153">
    <property type="entry name" value="Metal_Ion_Import_ABC"/>
</dbReference>
<dbReference type="SUPFAM" id="SSF52540">
    <property type="entry name" value="P-loop containing nucleoside triphosphate hydrolases"/>
    <property type="match status" value="1"/>
</dbReference>
<keyword evidence="7" id="KW-1185">Reference proteome</keyword>
<dbReference type="InterPro" id="IPR027417">
    <property type="entry name" value="P-loop_NTPase"/>
</dbReference>
<evidence type="ECO:0000256" key="4">
    <source>
        <dbReference type="ARBA" id="ARBA00022840"/>
    </source>
</evidence>
<feature type="domain" description="ABC transporter" evidence="5">
    <location>
        <begin position="15"/>
        <end position="252"/>
    </location>
</feature>
<comment type="similarity">
    <text evidence="1">Belongs to the ABC transporter superfamily.</text>
</comment>
<dbReference type="PANTHER" id="PTHR42734:SF6">
    <property type="entry name" value="MOLYBDATE IMPORT ATP-BINDING PROTEIN MOLC"/>
    <property type="match status" value="1"/>
</dbReference>
<evidence type="ECO:0000313" key="7">
    <source>
        <dbReference type="Proteomes" id="UP000186400"/>
    </source>
</evidence>
<evidence type="ECO:0000313" key="6">
    <source>
        <dbReference type="EMBL" id="SIQ54525.1"/>
    </source>
</evidence>
<protein>
    <submittedName>
        <fullName evidence="6">Iron complex transport system ATP-binding protein</fullName>
    </submittedName>
</protein>
<evidence type="ECO:0000256" key="1">
    <source>
        <dbReference type="ARBA" id="ARBA00005417"/>
    </source>
</evidence>
<dbReference type="Pfam" id="PF00005">
    <property type="entry name" value="ABC_tran"/>
    <property type="match status" value="1"/>
</dbReference>
<name>A0A1N6TMF9_9SPIO</name>
<keyword evidence="4 6" id="KW-0067">ATP-binding</keyword>
<dbReference type="Gene3D" id="3.40.50.300">
    <property type="entry name" value="P-loop containing nucleotide triphosphate hydrolases"/>
    <property type="match status" value="1"/>
</dbReference>
<evidence type="ECO:0000259" key="5">
    <source>
        <dbReference type="PROSITE" id="PS50893"/>
    </source>
</evidence>
<dbReference type="GO" id="GO:0016887">
    <property type="term" value="F:ATP hydrolysis activity"/>
    <property type="evidence" value="ECO:0007669"/>
    <property type="project" value="InterPro"/>
</dbReference>